<organism evidence="1 2">
    <name type="scientific">Halogranum salarium B-1</name>
    <dbReference type="NCBI Taxonomy" id="1210908"/>
    <lineage>
        <taxon>Archaea</taxon>
        <taxon>Methanobacteriati</taxon>
        <taxon>Methanobacteriota</taxon>
        <taxon>Stenosarchaea group</taxon>
        <taxon>Halobacteria</taxon>
        <taxon>Halobacteriales</taxon>
        <taxon>Haloferacaceae</taxon>
    </lineage>
</organism>
<comment type="caution">
    <text evidence="1">The sequence shown here is derived from an EMBL/GenBank/DDBJ whole genome shotgun (WGS) entry which is preliminary data.</text>
</comment>
<dbReference type="Proteomes" id="UP000007813">
    <property type="component" value="Unassembled WGS sequence"/>
</dbReference>
<dbReference type="eggNOG" id="ENOG502N5QP">
    <property type="taxonomic scope" value="Archaea"/>
</dbReference>
<dbReference type="AlphaFoldDB" id="J3JGV5"/>
<proteinExistence type="predicted"/>
<dbReference type="EMBL" id="ALJD01000003">
    <property type="protein sequence ID" value="EJN60459.1"/>
    <property type="molecule type" value="Genomic_DNA"/>
</dbReference>
<gene>
    <name evidence="1" type="ORF">HSB1_10620</name>
</gene>
<protein>
    <submittedName>
        <fullName evidence="1">Uncharacterized protein</fullName>
    </submittedName>
</protein>
<sequence>MVHERPDGLPDPEDDSEAAAEQMRAAFRGRVEELLSYHGSVSCSRVAVQGEISSMKTWVIAFTAERALEQGNAVTVLVPQKVNREDVVKRLRWLGIPYIEQPSRIDLCSWDPWRDKVGHVSEAVCSSNGCEMFPGSDGLEGVARDVLGRHKMLHGSSLRLDRETVADLSSRLDEPTCPFYLLEALNDVVGSTDAVRVATTAKAFANEKGDGFNDADVVLLDEAHTVAADTSLVMEAVDLDEVIEACRKVSGTVERLTAARRFDALAVGGLGDEIAEWRSAAGDDNLNLDDLFDRHPDILNGGFRAVDDVRGWLLEEASRRTRSGSWSEASDATEAQQSLATVNEFLVQLSLWRKGERDFVHVLHEAGGGSINRTYFRRTDDRQQLVTPQSVHRAWETEGTNSVIDKRLGGLLDTHLPGVWEGREVSPGGSRPKPMRRPLDLLQEIMGAETLIGLSATHNEVSDPSREPDDFRSTRNDLVVAPLQLRSADDEGAEYHGKDAVSPDTPWFQELVEETKQRTGAKLAAVPINGRNEAKWETVATRTLSVPDGRGGSRETNGLVPNSRAAIGSKNLESLDVSTALCGLQVQSPGSTACRLIALWEMVAPDHERPEEALERCWRLLAQQAVAGTIQAGGRFGSDVTNLVFDHEGMLELAGFEYEVATPNTPGFPGAFVERFEEARQKWETTRDVNQVCRTVKHLAKSAGKSPTPRQYLSTYQQVYAGTDEEDAKKAVEAAVDAGRVRVAGDRLRLRASKASR</sequence>
<evidence type="ECO:0000313" key="1">
    <source>
        <dbReference type="EMBL" id="EJN60459.1"/>
    </source>
</evidence>
<accession>J3JGV5</accession>
<reference evidence="1 2" key="1">
    <citation type="journal article" date="2012" name="J. Bacteriol.">
        <title>Draft Genome Sequence of the Extremely Halophilic Archaeon Halogranum salarium B-1T.</title>
        <authorList>
            <person name="Kim K.K."/>
            <person name="Lee K.C."/>
            <person name="Lee J.S."/>
        </authorList>
    </citation>
    <scope>NUCLEOTIDE SEQUENCE [LARGE SCALE GENOMIC DNA]</scope>
    <source>
        <strain evidence="1 2">B-1</strain>
    </source>
</reference>
<name>J3JGV5_9EURY</name>
<evidence type="ECO:0000313" key="2">
    <source>
        <dbReference type="Proteomes" id="UP000007813"/>
    </source>
</evidence>